<dbReference type="EMBL" id="CAKMRJ010002223">
    <property type="protein sequence ID" value="CAH1425566.1"/>
    <property type="molecule type" value="Genomic_DNA"/>
</dbReference>
<name>A0AAU9MIZ4_9ASTR</name>
<evidence type="ECO:0000313" key="2">
    <source>
        <dbReference type="Proteomes" id="UP001157418"/>
    </source>
</evidence>
<evidence type="ECO:0000313" key="1">
    <source>
        <dbReference type="EMBL" id="CAH1425566.1"/>
    </source>
</evidence>
<organism evidence="1 2">
    <name type="scientific">Lactuca virosa</name>
    <dbReference type="NCBI Taxonomy" id="75947"/>
    <lineage>
        <taxon>Eukaryota</taxon>
        <taxon>Viridiplantae</taxon>
        <taxon>Streptophyta</taxon>
        <taxon>Embryophyta</taxon>
        <taxon>Tracheophyta</taxon>
        <taxon>Spermatophyta</taxon>
        <taxon>Magnoliopsida</taxon>
        <taxon>eudicotyledons</taxon>
        <taxon>Gunneridae</taxon>
        <taxon>Pentapetalae</taxon>
        <taxon>asterids</taxon>
        <taxon>campanulids</taxon>
        <taxon>Asterales</taxon>
        <taxon>Asteraceae</taxon>
        <taxon>Cichorioideae</taxon>
        <taxon>Cichorieae</taxon>
        <taxon>Lactucinae</taxon>
        <taxon>Lactuca</taxon>
    </lineage>
</organism>
<keyword evidence="2" id="KW-1185">Reference proteome</keyword>
<gene>
    <name evidence="1" type="ORF">LVIROSA_LOCUS12701</name>
</gene>
<dbReference type="AlphaFoldDB" id="A0AAU9MIZ4"/>
<accession>A0AAU9MIZ4</accession>
<protein>
    <submittedName>
        <fullName evidence="1">Uncharacterized protein</fullName>
    </submittedName>
</protein>
<reference evidence="1 2" key="1">
    <citation type="submission" date="2022-01" db="EMBL/GenBank/DDBJ databases">
        <authorList>
            <person name="Xiong W."/>
            <person name="Schranz E."/>
        </authorList>
    </citation>
    <scope>NUCLEOTIDE SEQUENCE [LARGE SCALE GENOMIC DNA]</scope>
</reference>
<comment type="caution">
    <text evidence="1">The sequence shown here is derived from an EMBL/GenBank/DDBJ whole genome shotgun (WGS) entry which is preliminary data.</text>
</comment>
<proteinExistence type="predicted"/>
<dbReference type="Proteomes" id="UP001157418">
    <property type="component" value="Unassembled WGS sequence"/>
</dbReference>
<sequence>MHDLINTFFFSQSTEGGRTVHDDEPNDDDIMVSFADLEFDPEEDNVPDIMLMAGKHFKILNNKLNYLLQIQDDTKGRNSMSAVEVVYLLKSQESRLRSMVENIEKQQDKRLKIHSDKFEYEIKSFVMLRKSVMKFLWSK</sequence>